<feature type="binding site" evidence="12">
    <location>
        <position position="415"/>
    </location>
    <ligand>
        <name>Zn(2+)</name>
        <dbReference type="ChEBI" id="CHEBI:29105"/>
        <note>catalytic</note>
    </ligand>
</feature>
<dbReference type="EMBL" id="CAJMWY010003801">
    <property type="protein sequence ID" value="CAE6507664.1"/>
    <property type="molecule type" value="Genomic_DNA"/>
</dbReference>
<evidence type="ECO:0000256" key="12">
    <source>
        <dbReference type="PIRSR" id="PIRSR601842-2"/>
    </source>
</evidence>
<proteinExistence type="inferred from homology"/>
<gene>
    <name evidence="16" type="ORF">RDB_LOCUS132261</name>
</gene>
<dbReference type="Proteomes" id="UP000663861">
    <property type="component" value="Unassembled WGS sequence"/>
</dbReference>
<dbReference type="GO" id="GO:0008270">
    <property type="term" value="F:zinc ion binding"/>
    <property type="evidence" value="ECO:0007669"/>
    <property type="project" value="InterPro"/>
</dbReference>
<evidence type="ECO:0000256" key="9">
    <source>
        <dbReference type="ARBA" id="ARBA00023049"/>
    </source>
</evidence>
<comment type="caution">
    <text evidence="16">The sequence shown here is derived from an EMBL/GenBank/DDBJ whole genome shotgun (WGS) entry which is preliminary data.</text>
</comment>
<keyword evidence="10 13" id="KW-0865">Zymogen</keyword>
<name>A0A8H3HEC6_9AGAM</name>
<keyword evidence="6 13" id="KW-0732">Signal</keyword>
<dbReference type="SUPFAM" id="SSF55486">
    <property type="entry name" value="Metalloproteases ('zincins'), catalytic domain"/>
    <property type="match status" value="1"/>
</dbReference>
<feature type="chain" id="PRO_5034988261" description="Extracellular metalloproteinase" evidence="13">
    <location>
        <begin position="21"/>
        <end position="604"/>
    </location>
</feature>
<evidence type="ECO:0000256" key="14">
    <source>
        <dbReference type="SAM" id="MobiDB-lite"/>
    </source>
</evidence>
<feature type="binding site" evidence="12">
    <location>
        <position position="390"/>
    </location>
    <ligand>
        <name>Zn(2+)</name>
        <dbReference type="ChEBI" id="CHEBI:29105"/>
        <note>catalytic</note>
    </ligand>
</feature>
<dbReference type="Gene3D" id="1.10.390.10">
    <property type="entry name" value="Neutral Protease Domain 2"/>
    <property type="match status" value="2"/>
</dbReference>
<keyword evidence="7 13" id="KW-0378">Hydrolase</keyword>
<comment type="cofactor">
    <cofactor evidence="12">
        <name>Zn(2+)</name>
        <dbReference type="ChEBI" id="CHEBI:29105"/>
    </cofactor>
    <text evidence="12">Binds 1 zinc ion per subunit.</text>
</comment>
<dbReference type="PANTHER" id="PTHR33478:SF1">
    <property type="entry name" value="EXTRACELLULAR METALLOPROTEINASE MEP"/>
    <property type="match status" value="1"/>
</dbReference>
<evidence type="ECO:0000313" key="16">
    <source>
        <dbReference type="EMBL" id="CAE6507664.1"/>
    </source>
</evidence>
<dbReference type="PANTHER" id="PTHR33478">
    <property type="entry name" value="EXTRACELLULAR METALLOPROTEINASE MEP"/>
    <property type="match status" value="1"/>
</dbReference>
<comment type="similarity">
    <text evidence="2 13">Belongs to the peptidase M36 family.</text>
</comment>
<dbReference type="GO" id="GO:0006508">
    <property type="term" value="P:proteolysis"/>
    <property type="evidence" value="ECO:0007669"/>
    <property type="project" value="UniProtKB-KW"/>
</dbReference>
<feature type="compositionally biased region" description="Low complexity" evidence="14">
    <location>
        <begin position="263"/>
        <end position="280"/>
    </location>
</feature>
<feature type="active site" evidence="11">
    <location>
        <position position="387"/>
    </location>
</feature>
<feature type="domain" description="FTP" evidence="15">
    <location>
        <begin position="102"/>
        <end position="139"/>
    </location>
</feature>
<feature type="region of interest" description="Disordered" evidence="14">
    <location>
        <begin position="255"/>
        <end position="281"/>
    </location>
</feature>
<dbReference type="AlphaFoldDB" id="A0A8H3HEC6"/>
<evidence type="ECO:0000256" key="11">
    <source>
        <dbReference type="PIRSR" id="PIRSR601842-1"/>
    </source>
</evidence>
<feature type="binding site" evidence="12">
    <location>
        <position position="223"/>
    </location>
    <ligand>
        <name>Zn(2+)</name>
        <dbReference type="ChEBI" id="CHEBI:29105"/>
        <note>catalytic</note>
    </ligand>
</feature>
<dbReference type="InterPro" id="IPR001842">
    <property type="entry name" value="Peptidase_M36"/>
</dbReference>
<dbReference type="CDD" id="cd09596">
    <property type="entry name" value="M36"/>
    <property type="match status" value="1"/>
</dbReference>
<dbReference type="Pfam" id="PF02128">
    <property type="entry name" value="Peptidase_M36"/>
    <property type="match status" value="2"/>
</dbReference>
<feature type="binding site" evidence="12">
    <location>
        <position position="386"/>
    </location>
    <ligand>
        <name>Zn(2+)</name>
        <dbReference type="ChEBI" id="CHEBI:29105"/>
        <note>catalytic</note>
    </ligand>
</feature>
<dbReference type="EC" id="3.4.24.-" evidence="13"/>
<evidence type="ECO:0000256" key="6">
    <source>
        <dbReference type="ARBA" id="ARBA00022729"/>
    </source>
</evidence>
<dbReference type="InterPro" id="IPR050371">
    <property type="entry name" value="Fungal_virulence_M36"/>
</dbReference>
<evidence type="ECO:0000256" key="5">
    <source>
        <dbReference type="ARBA" id="ARBA00022723"/>
    </source>
</evidence>
<sequence>MIPLSRLAGVALLVSSGAIAAPWNPSQSSTTHYTRALGPNRVKVGSYHPESTFKTYGVKGTDHPLSKRGVKASSSDAARLFLASETGIHLDHVVHRTGHSIDGVSNEYFHQQYNGIRVANAVANVAIKDDKVISYGANFVNPRSIASATAQLSREDAIHRAESVTGAKYNLYPIVLEYFVKDTGDAVLAYTVEVQNDETHEWYSVHVDAIHGEVINVVDFVHHLTSYRVTPFTSQDLTDAGFIVAADPFNKNASPNGWHQYDTTSTTSTTSGTTSQSSPTNIYDYIRNPNISPSEGPNPDAARVNVFYMANMVHDLMYLYGFTEKTWNYQQDNRGLGGLGNDRIEIEVQSSVSGLISIPPDGRSARVQLGVWSQGDGAFQNDVTLHELMHGVVGRLTGGGTAKCFTTTEAHGLDEGWADAFPNLVQRTSAADRDFIIAKWANGKNLRTYPYSTNNAADRDFIIAKWANGKNLRTYPYSTNKSVHPRMYGDAATKSDILAIAELWAVVWHEISVSLIKERGFTSNLFDPTLTSGNTIALHLMIDGLISQPCNPTFINARDAIIQADANRYSGANKCLLWKAFAKRGLGYGATTTKTNSETLPPGC</sequence>
<accession>A0A8H3HEC6</accession>
<evidence type="ECO:0000256" key="3">
    <source>
        <dbReference type="ARBA" id="ARBA00022525"/>
    </source>
</evidence>
<evidence type="ECO:0000256" key="2">
    <source>
        <dbReference type="ARBA" id="ARBA00006006"/>
    </source>
</evidence>
<evidence type="ECO:0000259" key="15">
    <source>
        <dbReference type="Pfam" id="PF07504"/>
    </source>
</evidence>
<evidence type="ECO:0000256" key="7">
    <source>
        <dbReference type="ARBA" id="ARBA00022801"/>
    </source>
</evidence>
<keyword evidence="8 12" id="KW-0862">Zinc</keyword>
<evidence type="ECO:0000256" key="10">
    <source>
        <dbReference type="ARBA" id="ARBA00023145"/>
    </source>
</evidence>
<evidence type="ECO:0000256" key="1">
    <source>
        <dbReference type="ARBA" id="ARBA00004613"/>
    </source>
</evidence>
<comment type="subcellular location">
    <subcellularLocation>
        <location evidence="1 13">Secreted</location>
    </subcellularLocation>
</comment>
<keyword evidence="3 13" id="KW-0964">Secreted</keyword>
<organism evidence="16 17">
    <name type="scientific">Rhizoctonia solani</name>
    <dbReference type="NCBI Taxonomy" id="456999"/>
    <lineage>
        <taxon>Eukaryota</taxon>
        <taxon>Fungi</taxon>
        <taxon>Dikarya</taxon>
        <taxon>Basidiomycota</taxon>
        <taxon>Agaricomycotina</taxon>
        <taxon>Agaricomycetes</taxon>
        <taxon>Cantharellales</taxon>
        <taxon>Ceratobasidiaceae</taxon>
        <taxon>Rhizoctonia</taxon>
    </lineage>
</organism>
<dbReference type="InterPro" id="IPR027268">
    <property type="entry name" value="Peptidase_M4/M1_CTD_sf"/>
</dbReference>
<keyword evidence="9 13" id="KW-0482">Metalloprotease</keyword>
<dbReference type="GO" id="GO:0004222">
    <property type="term" value="F:metalloendopeptidase activity"/>
    <property type="evidence" value="ECO:0007669"/>
    <property type="project" value="InterPro"/>
</dbReference>
<dbReference type="GO" id="GO:0005615">
    <property type="term" value="C:extracellular space"/>
    <property type="evidence" value="ECO:0007669"/>
    <property type="project" value="InterPro"/>
</dbReference>
<keyword evidence="4 13" id="KW-0645">Protease</keyword>
<dbReference type="InterPro" id="IPR011096">
    <property type="entry name" value="FTP_domain"/>
</dbReference>
<protein>
    <recommendedName>
        <fullName evidence="13">Extracellular metalloproteinase</fullName>
        <ecNumber evidence="13">3.4.24.-</ecNumber>
    </recommendedName>
    <alternativeName>
        <fullName evidence="13">Fungalysin</fullName>
    </alternativeName>
</protein>
<evidence type="ECO:0000256" key="4">
    <source>
        <dbReference type="ARBA" id="ARBA00022670"/>
    </source>
</evidence>
<dbReference type="Gene3D" id="3.10.170.10">
    <property type="match status" value="1"/>
</dbReference>
<dbReference type="Pfam" id="PF07504">
    <property type="entry name" value="FTP"/>
    <property type="match status" value="1"/>
</dbReference>
<evidence type="ECO:0000313" key="17">
    <source>
        <dbReference type="Proteomes" id="UP000663861"/>
    </source>
</evidence>
<keyword evidence="5 12" id="KW-0479">Metal-binding</keyword>
<feature type="signal peptide" evidence="13">
    <location>
        <begin position="1"/>
        <end position="20"/>
    </location>
</feature>
<evidence type="ECO:0000256" key="8">
    <source>
        <dbReference type="ARBA" id="ARBA00022833"/>
    </source>
</evidence>
<evidence type="ECO:0000256" key="13">
    <source>
        <dbReference type="RuleBase" id="RU364017"/>
    </source>
</evidence>
<reference evidence="16" key="1">
    <citation type="submission" date="2021-01" db="EMBL/GenBank/DDBJ databases">
        <authorList>
            <person name="Kaushik A."/>
        </authorList>
    </citation>
    <scope>NUCLEOTIDE SEQUENCE</scope>
    <source>
        <strain evidence="16">AG4-RS23</strain>
    </source>
</reference>